<name>A0ABT9YLZ8_9BACI</name>
<protein>
    <recommendedName>
        <fullName evidence="3">Glucose-6-phosphate isomerase</fullName>
    </recommendedName>
</protein>
<keyword evidence="2" id="KW-1185">Reference proteome</keyword>
<dbReference type="InterPro" id="IPR011051">
    <property type="entry name" value="RmlC_Cupin_sf"/>
</dbReference>
<evidence type="ECO:0008006" key="3">
    <source>
        <dbReference type="Google" id="ProtNLM"/>
    </source>
</evidence>
<comment type="caution">
    <text evidence="1">The sequence shown here is derived from an EMBL/GenBank/DDBJ whole genome shotgun (WGS) entry which is preliminary data.</text>
</comment>
<accession>A0ABT9YLZ8</accession>
<evidence type="ECO:0000313" key="2">
    <source>
        <dbReference type="Proteomes" id="UP001225034"/>
    </source>
</evidence>
<dbReference type="Proteomes" id="UP001225034">
    <property type="component" value="Unassembled WGS sequence"/>
</dbReference>
<dbReference type="EMBL" id="JAUSUA010000006">
    <property type="protein sequence ID" value="MDQ0208766.1"/>
    <property type="molecule type" value="Genomic_DNA"/>
</dbReference>
<dbReference type="SUPFAM" id="SSF51182">
    <property type="entry name" value="RmlC-like cupins"/>
    <property type="match status" value="1"/>
</dbReference>
<dbReference type="RefSeq" id="WP_306985083.1">
    <property type="nucleotide sequence ID" value="NZ_JAUSUA010000006.1"/>
</dbReference>
<sequence>MGMMNDDQAKQHGIYTKHETMGNGERRFRLLHEDGSSYCRTESTQGAWQNSHFHKGITELYVVQKGWIAFAELTTEDKVQIRILNQGKDVKVKPFLAHNIYMSADSVIHTIKYGSSDIATDWFASPKLDEHTRYLESMDLIRWQE</sequence>
<proteinExistence type="predicted"/>
<gene>
    <name evidence="1" type="ORF">J2S05_003578</name>
</gene>
<organism evidence="1 2">
    <name type="scientific">Alkalicoccobacillus murimartini</name>
    <dbReference type="NCBI Taxonomy" id="171685"/>
    <lineage>
        <taxon>Bacteria</taxon>
        <taxon>Bacillati</taxon>
        <taxon>Bacillota</taxon>
        <taxon>Bacilli</taxon>
        <taxon>Bacillales</taxon>
        <taxon>Bacillaceae</taxon>
        <taxon>Alkalicoccobacillus</taxon>
    </lineage>
</organism>
<evidence type="ECO:0000313" key="1">
    <source>
        <dbReference type="EMBL" id="MDQ0208766.1"/>
    </source>
</evidence>
<reference evidence="1 2" key="1">
    <citation type="submission" date="2023-07" db="EMBL/GenBank/DDBJ databases">
        <title>Genomic Encyclopedia of Type Strains, Phase IV (KMG-IV): sequencing the most valuable type-strain genomes for metagenomic binning, comparative biology and taxonomic classification.</title>
        <authorList>
            <person name="Goeker M."/>
        </authorList>
    </citation>
    <scope>NUCLEOTIDE SEQUENCE [LARGE SCALE GENOMIC DNA]</scope>
    <source>
        <strain evidence="1 2">DSM 19154</strain>
    </source>
</reference>